<dbReference type="InterPro" id="IPR027304">
    <property type="entry name" value="Trigger_fact/SurA_dom_sf"/>
</dbReference>
<dbReference type="PANTHER" id="PTHR47245:SF1">
    <property type="entry name" value="FOLDASE PROTEIN PRSA"/>
    <property type="match status" value="1"/>
</dbReference>
<dbReference type="Gene3D" id="1.10.4030.10">
    <property type="entry name" value="Porin chaperone SurA, peptide-binding domain"/>
    <property type="match status" value="1"/>
</dbReference>
<keyword evidence="4 6" id="KW-0697">Rotamase</keyword>
<organism evidence="9 10">
    <name type="scientific">Desulfotruncus arcticus DSM 17038</name>
    <dbReference type="NCBI Taxonomy" id="1121424"/>
    <lineage>
        <taxon>Bacteria</taxon>
        <taxon>Bacillati</taxon>
        <taxon>Bacillota</taxon>
        <taxon>Clostridia</taxon>
        <taxon>Eubacteriales</taxon>
        <taxon>Desulfallaceae</taxon>
        <taxon>Desulfotruncus</taxon>
    </lineage>
</organism>
<dbReference type="InterPro" id="IPR000297">
    <property type="entry name" value="PPIase_PpiC"/>
</dbReference>
<feature type="domain" description="PpiC" evidence="8">
    <location>
        <begin position="175"/>
        <end position="281"/>
    </location>
</feature>
<reference evidence="10" key="1">
    <citation type="submission" date="2016-10" db="EMBL/GenBank/DDBJ databases">
        <authorList>
            <person name="Varghese N."/>
            <person name="Submissions S."/>
        </authorList>
    </citation>
    <scope>NUCLEOTIDE SEQUENCE [LARGE SCALE GENOMIC DNA]</scope>
    <source>
        <strain evidence="10">DSM 17038</strain>
    </source>
</reference>
<dbReference type="EC" id="5.2.1.8" evidence="2"/>
<evidence type="ECO:0000256" key="6">
    <source>
        <dbReference type="PROSITE-ProRule" id="PRU00278"/>
    </source>
</evidence>
<dbReference type="SUPFAM" id="SSF109998">
    <property type="entry name" value="Triger factor/SurA peptide-binding domain-like"/>
    <property type="match status" value="1"/>
</dbReference>
<dbReference type="AlphaFoldDB" id="A0A1I2WG41"/>
<accession>A0A1I2WG41</accession>
<evidence type="ECO:0000256" key="5">
    <source>
        <dbReference type="ARBA" id="ARBA00023235"/>
    </source>
</evidence>
<dbReference type="STRING" id="341036.SAMN05660649_03459"/>
<dbReference type="PROSITE" id="PS50198">
    <property type="entry name" value="PPIC_PPIASE_2"/>
    <property type="match status" value="1"/>
</dbReference>
<evidence type="ECO:0000259" key="8">
    <source>
        <dbReference type="PROSITE" id="PS50198"/>
    </source>
</evidence>
<dbReference type="InterPro" id="IPR050245">
    <property type="entry name" value="PrsA_foldase"/>
</dbReference>
<keyword evidence="5 6" id="KW-0413">Isomerase</keyword>
<dbReference type="Pfam" id="PF13616">
    <property type="entry name" value="Rotamase_3"/>
    <property type="match status" value="1"/>
</dbReference>
<evidence type="ECO:0000313" key="9">
    <source>
        <dbReference type="EMBL" id="SFG99709.1"/>
    </source>
</evidence>
<evidence type="ECO:0000256" key="4">
    <source>
        <dbReference type="ARBA" id="ARBA00023110"/>
    </source>
</evidence>
<dbReference type="RefSeq" id="WP_165613575.1">
    <property type="nucleotide sequence ID" value="NZ_FOOX01000013.1"/>
</dbReference>
<proteinExistence type="predicted"/>
<sequence length="346" mass="39064">MRKNIFILGLFIILASTILWGCGSKNVVASVNGEDITVQELDEQVALMKTNLEQQGFSFEGDQGKELEQMLRQNLVDQMIDQKLVLQDAEKKGMMPSDKEVQDQIDEIKKQLGTEADFKKYLAANGVNETKLNDLFRQQLAMNNLQEKIVSEVPEPTDEQIKAYYEQNKTQFSQPEQRQVSHILIGVGDYSNGQKRSEVDAKVLALQVVQKIKAGEDFAELAKKYSDDQGSKDNGGQYPAFSKGSGFVEEFEDTAFNLKQGEYTVEPVKTTFGYHIIRLDEIIPAKTQTLEESKDSIISSLNQDAVNQKTDEYLKSLRDKAKIVNNVEKDQPEQADKDDKDDSTKK</sequence>
<dbReference type="SUPFAM" id="SSF54534">
    <property type="entry name" value="FKBP-like"/>
    <property type="match status" value="1"/>
</dbReference>
<gene>
    <name evidence="9" type="ORF">SAMN05660649_03459</name>
</gene>
<dbReference type="GO" id="GO:0003755">
    <property type="term" value="F:peptidyl-prolyl cis-trans isomerase activity"/>
    <property type="evidence" value="ECO:0007669"/>
    <property type="project" value="UniProtKB-KW"/>
</dbReference>
<evidence type="ECO:0000256" key="3">
    <source>
        <dbReference type="ARBA" id="ARBA00022729"/>
    </source>
</evidence>
<feature type="region of interest" description="Disordered" evidence="7">
    <location>
        <begin position="323"/>
        <end position="346"/>
    </location>
</feature>
<dbReference type="InterPro" id="IPR046357">
    <property type="entry name" value="PPIase_dom_sf"/>
</dbReference>
<evidence type="ECO:0000256" key="2">
    <source>
        <dbReference type="ARBA" id="ARBA00013194"/>
    </source>
</evidence>
<comment type="catalytic activity">
    <reaction evidence="1">
        <text>[protein]-peptidylproline (omega=180) = [protein]-peptidylproline (omega=0)</text>
        <dbReference type="Rhea" id="RHEA:16237"/>
        <dbReference type="Rhea" id="RHEA-COMP:10747"/>
        <dbReference type="Rhea" id="RHEA-COMP:10748"/>
        <dbReference type="ChEBI" id="CHEBI:83833"/>
        <dbReference type="ChEBI" id="CHEBI:83834"/>
        <dbReference type="EC" id="5.2.1.8"/>
    </reaction>
</comment>
<evidence type="ECO:0000313" key="10">
    <source>
        <dbReference type="Proteomes" id="UP000199337"/>
    </source>
</evidence>
<dbReference type="PANTHER" id="PTHR47245">
    <property type="entry name" value="PEPTIDYLPROLYL ISOMERASE"/>
    <property type="match status" value="1"/>
</dbReference>
<dbReference type="EMBL" id="FOOX01000013">
    <property type="protein sequence ID" value="SFG99709.1"/>
    <property type="molecule type" value="Genomic_DNA"/>
</dbReference>
<evidence type="ECO:0000256" key="7">
    <source>
        <dbReference type="SAM" id="MobiDB-lite"/>
    </source>
</evidence>
<protein>
    <recommendedName>
        <fullName evidence="2">peptidylprolyl isomerase</fullName>
        <ecNumber evidence="2">5.2.1.8</ecNumber>
    </recommendedName>
</protein>
<name>A0A1I2WG41_9FIRM</name>
<dbReference type="Proteomes" id="UP000199337">
    <property type="component" value="Unassembled WGS sequence"/>
</dbReference>
<dbReference type="Gene3D" id="3.10.50.40">
    <property type="match status" value="1"/>
</dbReference>
<keyword evidence="3" id="KW-0732">Signal</keyword>
<dbReference type="Pfam" id="PF13624">
    <property type="entry name" value="SurA_N_3"/>
    <property type="match status" value="1"/>
</dbReference>
<keyword evidence="10" id="KW-1185">Reference proteome</keyword>
<evidence type="ECO:0000256" key="1">
    <source>
        <dbReference type="ARBA" id="ARBA00000971"/>
    </source>
</evidence>